<name>B7PVC2_IXOSC</name>
<dbReference type="VEuPathDB" id="VectorBase:ISCW007867"/>
<dbReference type="PaxDb" id="6945-B7PVC2"/>
<dbReference type="InParanoid" id="B7PVC2"/>
<dbReference type="VEuPathDB" id="VectorBase:ISCI007867"/>
<reference evidence="2 4" key="1">
    <citation type="submission" date="2008-03" db="EMBL/GenBank/DDBJ databases">
        <title>Annotation of Ixodes scapularis.</title>
        <authorList>
            <consortium name="Ixodes scapularis Genome Project Consortium"/>
            <person name="Caler E."/>
            <person name="Hannick L.I."/>
            <person name="Bidwell S."/>
            <person name="Joardar V."/>
            <person name="Thiagarajan M."/>
            <person name="Amedeo P."/>
            <person name="Galinsky K.J."/>
            <person name="Schobel S."/>
            <person name="Inman J."/>
            <person name="Hostetler J."/>
            <person name="Miller J."/>
            <person name="Hammond M."/>
            <person name="Megy K."/>
            <person name="Lawson D."/>
            <person name="Kodira C."/>
            <person name="Sutton G."/>
            <person name="Meyer J."/>
            <person name="Hill C.A."/>
            <person name="Birren B."/>
            <person name="Nene V."/>
            <person name="Collins F."/>
            <person name="Alarcon-Chaidez F."/>
            <person name="Wikel S."/>
            <person name="Strausberg R."/>
        </authorList>
    </citation>
    <scope>NUCLEOTIDE SEQUENCE [LARGE SCALE GENOMIC DNA]</scope>
    <source>
        <strain evidence="4">Wikel</strain>
        <strain evidence="2">Wikel colony</strain>
    </source>
</reference>
<evidence type="ECO:0000256" key="1">
    <source>
        <dbReference type="SAM" id="MobiDB-lite"/>
    </source>
</evidence>
<evidence type="ECO:0000313" key="2">
    <source>
        <dbReference type="EMBL" id="EEC10544.1"/>
    </source>
</evidence>
<dbReference type="AlphaFoldDB" id="B7PVC2"/>
<keyword evidence="4" id="KW-1185">Reference proteome</keyword>
<feature type="region of interest" description="Disordered" evidence="1">
    <location>
        <begin position="1"/>
        <end position="103"/>
    </location>
</feature>
<sequence length="125" mass="13399">MGVLFSDNRHSGSSRSAGAGTGRPGVRMPRTPSERHPASLEPQTGRRPGRSPRRPGRQRCPWRQPWSLVRRTGGAATGSARPRGRPEPSSCDAWAGKTPSVPSAGLHYGLALSAQITLTRVSMSY</sequence>
<dbReference type="EMBL" id="DS798980">
    <property type="protein sequence ID" value="EEC10544.1"/>
    <property type="molecule type" value="Genomic_DNA"/>
</dbReference>
<proteinExistence type="predicted"/>
<dbReference type="Proteomes" id="UP000001555">
    <property type="component" value="Unassembled WGS sequence"/>
</dbReference>
<protein>
    <submittedName>
        <fullName evidence="2 3">Uncharacterized protein</fullName>
    </submittedName>
</protein>
<gene>
    <name evidence="2" type="ORF">IscW_ISCW007867</name>
</gene>
<accession>B7PVC2</accession>
<dbReference type="HOGENOM" id="CLU_1995117_0_0_1"/>
<dbReference type="EnsemblMetazoa" id="ISCW007867-RA">
    <property type="protein sequence ID" value="ISCW007867-PA"/>
    <property type="gene ID" value="ISCW007867"/>
</dbReference>
<reference evidence="3" key="2">
    <citation type="submission" date="2020-05" db="UniProtKB">
        <authorList>
            <consortium name="EnsemblMetazoa"/>
        </authorList>
    </citation>
    <scope>IDENTIFICATION</scope>
    <source>
        <strain evidence="3">wikel</strain>
    </source>
</reference>
<organism>
    <name type="scientific">Ixodes scapularis</name>
    <name type="common">Black-legged tick</name>
    <name type="synonym">Deer tick</name>
    <dbReference type="NCBI Taxonomy" id="6945"/>
    <lineage>
        <taxon>Eukaryota</taxon>
        <taxon>Metazoa</taxon>
        <taxon>Ecdysozoa</taxon>
        <taxon>Arthropoda</taxon>
        <taxon>Chelicerata</taxon>
        <taxon>Arachnida</taxon>
        <taxon>Acari</taxon>
        <taxon>Parasitiformes</taxon>
        <taxon>Ixodida</taxon>
        <taxon>Ixodoidea</taxon>
        <taxon>Ixodidae</taxon>
        <taxon>Ixodinae</taxon>
        <taxon>Ixodes</taxon>
    </lineage>
</organism>
<dbReference type="EMBL" id="ABJB011134386">
    <property type="status" value="NOT_ANNOTATED_CDS"/>
    <property type="molecule type" value="Genomic_DNA"/>
</dbReference>
<evidence type="ECO:0000313" key="3">
    <source>
        <dbReference type="EnsemblMetazoa" id="ISCW007867-PA"/>
    </source>
</evidence>
<evidence type="ECO:0000313" key="4">
    <source>
        <dbReference type="Proteomes" id="UP000001555"/>
    </source>
</evidence>
<feature type="compositionally biased region" description="Basic residues" evidence="1">
    <location>
        <begin position="47"/>
        <end position="57"/>
    </location>
</feature>